<evidence type="ECO:0000313" key="2">
    <source>
        <dbReference type="EMBL" id="SJZ66647.1"/>
    </source>
</evidence>
<dbReference type="OrthoDB" id="664300at2"/>
<keyword evidence="3" id="KW-1185">Reference proteome</keyword>
<sequence>MKGFIQARALAVFLAIATCLFTGCTKEGSFEIPRATPGTVTGAAGKVSKISSPANGDIIVEYNTDKTIKKVTSLNDPSTPGIAIYNLVYTSGVLTEMNGLIDDIKYTYTGGIVTKMDVSSLLSNVSGTYDFTYKNGFLTQLDSYLKTSPPGLPPSMRFVYEYSANGNVQKMSIYFYKDASKTLEKEEVVEYSDYDDKNNTIIMFDHAAYFPLQKPVALNNPGKETRYDNTGKVTETTIYTYTYDNTGNPVKRTAVTKVPGQQDKTDVTQISY</sequence>
<organism evidence="2 3">
    <name type="scientific">Sediminibacterium ginsengisoli</name>
    <dbReference type="NCBI Taxonomy" id="413434"/>
    <lineage>
        <taxon>Bacteria</taxon>
        <taxon>Pseudomonadati</taxon>
        <taxon>Bacteroidota</taxon>
        <taxon>Chitinophagia</taxon>
        <taxon>Chitinophagales</taxon>
        <taxon>Chitinophagaceae</taxon>
        <taxon>Sediminibacterium</taxon>
    </lineage>
</organism>
<feature type="signal peptide" evidence="1">
    <location>
        <begin position="1"/>
        <end position="22"/>
    </location>
</feature>
<dbReference type="AlphaFoldDB" id="A0A1T4MIE6"/>
<dbReference type="EMBL" id="FUWH01000003">
    <property type="protein sequence ID" value="SJZ66647.1"/>
    <property type="molecule type" value="Genomic_DNA"/>
</dbReference>
<proteinExistence type="predicted"/>
<keyword evidence="1" id="KW-0732">Signal</keyword>
<dbReference type="Proteomes" id="UP000190888">
    <property type="component" value="Unassembled WGS sequence"/>
</dbReference>
<reference evidence="2 3" key="1">
    <citation type="submission" date="2017-02" db="EMBL/GenBank/DDBJ databases">
        <authorList>
            <person name="Peterson S.W."/>
        </authorList>
    </citation>
    <scope>NUCLEOTIDE SEQUENCE [LARGE SCALE GENOMIC DNA]</scope>
    <source>
        <strain evidence="2 3">DSM 22335</strain>
    </source>
</reference>
<feature type="chain" id="PRO_5012730165" description="YD repeat-containing protein" evidence="1">
    <location>
        <begin position="23"/>
        <end position="272"/>
    </location>
</feature>
<gene>
    <name evidence="2" type="ORF">SAMN04488132_103402</name>
</gene>
<dbReference type="RefSeq" id="WP_078830866.1">
    <property type="nucleotide sequence ID" value="NZ_FUWH01000003.1"/>
</dbReference>
<evidence type="ECO:0000256" key="1">
    <source>
        <dbReference type="SAM" id="SignalP"/>
    </source>
</evidence>
<dbReference type="PROSITE" id="PS51257">
    <property type="entry name" value="PROKAR_LIPOPROTEIN"/>
    <property type="match status" value="1"/>
</dbReference>
<evidence type="ECO:0000313" key="3">
    <source>
        <dbReference type="Proteomes" id="UP000190888"/>
    </source>
</evidence>
<evidence type="ECO:0008006" key="4">
    <source>
        <dbReference type="Google" id="ProtNLM"/>
    </source>
</evidence>
<accession>A0A1T4MIE6</accession>
<name>A0A1T4MIE6_9BACT</name>
<protein>
    <recommendedName>
        <fullName evidence="4">YD repeat-containing protein</fullName>
    </recommendedName>
</protein>